<evidence type="ECO:0000313" key="2">
    <source>
        <dbReference type="EMBL" id="GKU86341.1"/>
    </source>
</evidence>
<feature type="region of interest" description="Disordered" evidence="1">
    <location>
        <begin position="301"/>
        <end position="366"/>
    </location>
</feature>
<comment type="caution">
    <text evidence="2">The sequence shown here is derived from an EMBL/GenBank/DDBJ whole genome shotgun (WGS) entry which is preliminary data.</text>
</comment>
<organism evidence="2 3">
    <name type="scientific">Rubroshorea leprosula</name>
    <dbReference type="NCBI Taxonomy" id="152421"/>
    <lineage>
        <taxon>Eukaryota</taxon>
        <taxon>Viridiplantae</taxon>
        <taxon>Streptophyta</taxon>
        <taxon>Embryophyta</taxon>
        <taxon>Tracheophyta</taxon>
        <taxon>Spermatophyta</taxon>
        <taxon>Magnoliopsida</taxon>
        <taxon>eudicotyledons</taxon>
        <taxon>Gunneridae</taxon>
        <taxon>Pentapetalae</taxon>
        <taxon>rosids</taxon>
        <taxon>malvids</taxon>
        <taxon>Malvales</taxon>
        <taxon>Dipterocarpaceae</taxon>
        <taxon>Rubroshorea</taxon>
    </lineage>
</organism>
<evidence type="ECO:0008006" key="4">
    <source>
        <dbReference type="Google" id="ProtNLM"/>
    </source>
</evidence>
<keyword evidence="3" id="KW-1185">Reference proteome</keyword>
<dbReference type="PANTHER" id="PTHR34427:SF5">
    <property type="entry name" value="DUF4283 DOMAIN-CONTAINING PROTEIN"/>
    <property type="match status" value="1"/>
</dbReference>
<name>A0AAV5HJ00_9ROSI</name>
<sequence>MGPAQSTEHRARVEEAPEGITEQPTGIEAVRDKGMKVDTIEPFTTKQRPQRKKKEGSRFGFVRFLDIKDERSLGRQLDQIWIGNQKLKIHPPRFNTQITPVHPKHHTNIAGNPKPSYAEVVQGTGSRGDDWTANKARSVEIVPILQERLYMEGLFSIKLRAMGGKLVLMDCDDKEELKELVRSAKDWLGQWFVNIKHWTPKMVATERFVWLKCYGVPLHAWGPDFFISIANLWGNFITLDESTSSKKRFDVARFLISTSETGLISKTLTYKINGHMYCIKCKEEETTNGCFSLKADFQPISPSNSEEDCSESWSSDYPSEDTQRFGQNGVMHGGDSNPASDEDDDDFHHSNSLANLENNSKSKADLEQRLEEDLGEDDEINSFWYGLASDYEIIKERTSRDARKKQRRKKKSKRIRSCQAVYKDSNPTMTVEVQKMGHGRSSLLKELGEKVPEFYLKDTNSVAGASITDSAIENCNRGFHNKDRVTSALDAWNLIKDMSLAADGNEDEIIKKIELME</sequence>
<reference evidence="2 3" key="1">
    <citation type="journal article" date="2021" name="Commun. Biol.">
        <title>The genome of Shorea leprosula (Dipterocarpaceae) highlights the ecological relevance of drought in aseasonal tropical rainforests.</title>
        <authorList>
            <person name="Ng K.K.S."/>
            <person name="Kobayashi M.J."/>
            <person name="Fawcett J.A."/>
            <person name="Hatakeyama M."/>
            <person name="Paape T."/>
            <person name="Ng C.H."/>
            <person name="Ang C.C."/>
            <person name="Tnah L.H."/>
            <person name="Lee C.T."/>
            <person name="Nishiyama T."/>
            <person name="Sese J."/>
            <person name="O'Brien M.J."/>
            <person name="Copetti D."/>
            <person name="Mohd Noor M.I."/>
            <person name="Ong R.C."/>
            <person name="Putra M."/>
            <person name="Sireger I.Z."/>
            <person name="Indrioko S."/>
            <person name="Kosugi Y."/>
            <person name="Izuno A."/>
            <person name="Isagi Y."/>
            <person name="Lee S.L."/>
            <person name="Shimizu K.K."/>
        </authorList>
    </citation>
    <scope>NUCLEOTIDE SEQUENCE [LARGE SCALE GENOMIC DNA]</scope>
    <source>
        <strain evidence="2">214</strain>
    </source>
</reference>
<accession>A0AAV5HJ00</accession>
<dbReference type="EMBL" id="BPVZ01000001">
    <property type="protein sequence ID" value="GKU86341.1"/>
    <property type="molecule type" value="Genomic_DNA"/>
</dbReference>
<dbReference type="Proteomes" id="UP001054252">
    <property type="component" value="Unassembled WGS sequence"/>
</dbReference>
<evidence type="ECO:0000256" key="1">
    <source>
        <dbReference type="SAM" id="MobiDB-lite"/>
    </source>
</evidence>
<proteinExistence type="predicted"/>
<evidence type="ECO:0000313" key="3">
    <source>
        <dbReference type="Proteomes" id="UP001054252"/>
    </source>
</evidence>
<protein>
    <recommendedName>
        <fullName evidence="4">DUF4283 domain-containing protein</fullName>
    </recommendedName>
</protein>
<gene>
    <name evidence="2" type="ORF">SLEP1_g879</name>
</gene>
<feature type="compositionally biased region" description="Polar residues" evidence="1">
    <location>
        <begin position="350"/>
        <end position="359"/>
    </location>
</feature>
<dbReference type="AlphaFoldDB" id="A0AAV5HJ00"/>
<dbReference type="PANTHER" id="PTHR34427">
    <property type="entry name" value="DUF4283 DOMAIN PROTEIN"/>
    <property type="match status" value="1"/>
</dbReference>
<feature type="region of interest" description="Disordered" evidence="1">
    <location>
        <begin position="1"/>
        <end position="25"/>
    </location>
</feature>